<feature type="compositionally biased region" description="Basic and acidic residues" evidence="1">
    <location>
        <begin position="70"/>
        <end position="84"/>
    </location>
</feature>
<dbReference type="EMBL" id="BMAT01013163">
    <property type="protein sequence ID" value="GFS06948.1"/>
    <property type="molecule type" value="Genomic_DNA"/>
</dbReference>
<proteinExistence type="predicted"/>
<gene>
    <name evidence="2" type="ORF">ElyMa_006558600</name>
</gene>
<evidence type="ECO:0000313" key="2">
    <source>
        <dbReference type="EMBL" id="GFS06948.1"/>
    </source>
</evidence>
<keyword evidence="3" id="KW-1185">Reference proteome</keyword>
<evidence type="ECO:0000256" key="1">
    <source>
        <dbReference type="SAM" id="MobiDB-lite"/>
    </source>
</evidence>
<name>A0AAV4I915_9GAST</name>
<accession>A0AAV4I915</accession>
<comment type="caution">
    <text evidence="2">The sequence shown here is derived from an EMBL/GenBank/DDBJ whole genome shotgun (WGS) entry which is preliminary data.</text>
</comment>
<organism evidence="2 3">
    <name type="scientific">Elysia marginata</name>
    <dbReference type="NCBI Taxonomy" id="1093978"/>
    <lineage>
        <taxon>Eukaryota</taxon>
        <taxon>Metazoa</taxon>
        <taxon>Spiralia</taxon>
        <taxon>Lophotrochozoa</taxon>
        <taxon>Mollusca</taxon>
        <taxon>Gastropoda</taxon>
        <taxon>Heterobranchia</taxon>
        <taxon>Euthyneura</taxon>
        <taxon>Panpulmonata</taxon>
        <taxon>Sacoglossa</taxon>
        <taxon>Placobranchoidea</taxon>
        <taxon>Plakobranchidae</taxon>
        <taxon>Elysia</taxon>
    </lineage>
</organism>
<protein>
    <submittedName>
        <fullName evidence="2">Uncharacterized protein</fullName>
    </submittedName>
</protein>
<dbReference type="AlphaFoldDB" id="A0AAV4I915"/>
<sequence>MASGDWDHSGTKQYAVQTAGFDFTTCVNEVALMLRSGRLHCAIIECIGMAISAGAQISDLVSTLANSFGRYDDSDLPNDVRKPANTDTPSPTPKARLEKGFWPRKYQEKWGFYKIP</sequence>
<reference evidence="2 3" key="1">
    <citation type="journal article" date="2021" name="Elife">
        <title>Chloroplast acquisition without the gene transfer in kleptoplastic sea slugs, Plakobranchus ocellatus.</title>
        <authorList>
            <person name="Maeda T."/>
            <person name="Takahashi S."/>
            <person name="Yoshida T."/>
            <person name="Shimamura S."/>
            <person name="Takaki Y."/>
            <person name="Nagai Y."/>
            <person name="Toyoda A."/>
            <person name="Suzuki Y."/>
            <person name="Arimoto A."/>
            <person name="Ishii H."/>
            <person name="Satoh N."/>
            <person name="Nishiyama T."/>
            <person name="Hasebe M."/>
            <person name="Maruyama T."/>
            <person name="Minagawa J."/>
            <person name="Obokata J."/>
            <person name="Shigenobu S."/>
        </authorList>
    </citation>
    <scope>NUCLEOTIDE SEQUENCE [LARGE SCALE GENOMIC DNA]</scope>
</reference>
<evidence type="ECO:0000313" key="3">
    <source>
        <dbReference type="Proteomes" id="UP000762676"/>
    </source>
</evidence>
<feature type="region of interest" description="Disordered" evidence="1">
    <location>
        <begin position="70"/>
        <end position="97"/>
    </location>
</feature>
<dbReference type="Proteomes" id="UP000762676">
    <property type="component" value="Unassembled WGS sequence"/>
</dbReference>